<sequence>MRRSLPSPAPPPTRTSPPRNVAPGGFGASCSSKKTASIAARSTSFILLLVYLTLFFFYSFLLFHKSFVAKSVAREDDIRECATTVHAANSNVLSGIGFSRPVFHHDGSKGGGGSGNISALLSGVPRDVNMQLLQVTSGMTFSSKTIGGNLNSKVKSAVMKGSTLMKPTASLLAKQNQPHPIVSSR</sequence>
<dbReference type="Proteomes" id="UP000053555">
    <property type="component" value="Unassembled WGS sequence"/>
</dbReference>
<keyword evidence="2" id="KW-0472">Membrane</keyword>
<feature type="transmembrane region" description="Helical" evidence="2">
    <location>
        <begin position="45"/>
        <end position="64"/>
    </location>
</feature>
<dbReference type="PROSITE" id="PS51257">
    <property type="entry name" value="PROKAR_LIPOPROTEIN"/>
    <property type="match status" value="1"/>
</dbReference>
<evidence type="ECO:0000313" key="3">
    <source>
        <dbReference type="EMBL" id="KHN16361.1"/>
    </source>
</evidence>
<evidence type="ECO:0000256" key="1">
    <source>
        <dbReference type="SAM" id="MobiDB-lite"/>
    </source>
</evidence>
<protein>
    <submittedName>
        <fullName evidence="3">Uncharacterized protein</fullName>
    </submittedName>
</protein>
<name>A0A0B2Q465_GLYSO</name>
<feature type="region of interest" description="Disordered" evidence="1">
    <location>
        <begin position="1"/>
        <end position="26"/>
    </location>
</feature>
<dbReference type="AlphaFoldDB" id="A0A0B2Q465"/>
<organism evidence="3">
    <name type="scientific">Glycine soja</name>
    <name type="common">Wild soybean</name>
    <dbReference type="NCBI Taxonomy" id="3848"/>
    <lineage>
        <taxon>Eukaryota</taxon>
        <taxon>Viridiplantae</taxon>
        <taxon>Streptophyta</taxon>
        <taxon>Embryophyta</taxon>
        <taxon>Tracheophyta</taxon>
        <taxon>Spermatophyta</taxon>
        <taxon>Magnoliopsida</taxon>
        <taxon>eudicotyledons</taxon>
        <taxon>Gunneridae</taxon>
        <taxon>Pentapetalae</taxon>
        <taxon>rosids</taxon>
        <taxon>fabids</taxon>
        <taxon>Fabales</taxon>
        <taxon>Fabaceae</taxon>
        <taxon>Papilionoideae</taxon>
        <taxon>50 kb inversion clade</taxon>
        <taxon>NPAAA clade</taxon>
        <taxon>indigoferoid/millettioid clade</taxon>
        <taxon>Phaseoleae</taxon>
        <taxon>Glycine</taxon>
        <taxon>Glycine subgen. Soja</taxon>
    </lineage>
</organism>
<proteinExistence type="predicted"/>
<keyword evidence="2" id="KW-1133">Transmembrane helix</keyword>
<gene>
    <name evidence="3" type="ORF">glysoja_041455</name>
</gene>
<keyword evidence="2" id="KW-0812">Transmembrane</keyword>
<accession>A0A0B2Q465</accession>
<reference evidence="3" key="1">
    <citation type="submission" date="2014-07" db="EMBL/GenBank/DDBJ databases">
        <title>Identification of a novel salt tolerance gene in wild soybean by whole-genome sequencing.</title>
        <authorList>
            <person name="Lam H.-M."/>
            <person name="Qi X."/>
            <person name="Li M.-W."/>
            <person name="Liu X."/>
            <person name="Xie M."/>
            <person name="Ni M."/>
            <person name="Xu X."/>
        </authorList>
    </citation>
    <scope>NUCLEOTIDE SEQUENCE [LARGE SCALE GENOMIC DNA]</scope>
    <source>
        <tissue evidence="3">Root</tissue>
    </source>
</reference>
<dbReference type="EMBL" id="KN660495">
    <property type="protein sequence ID" value="KHN16361.1"/>
    <property type="molecule type" value="Genomic_DNA"/>
</dbReference>
<evidence type="ECO:0000256" key="2">
    <source>
        <dbReference type="SAM" id="Phobius"/>
    </source>
</evidence>